<reference evidence="9 10" key="1">
    <citation type="submission" date="2023-11" db="EMBL/GenBank/DDBJ databases">
        <title>Halocaridina rubra genome assembly.</title>
        <authorList>
            <person name="Smith C."/>
        </authorList>
    </citation>
    <scope>NUCLEOTIDE SEQUENCE [LARGE SCALE GENOMIC DNA]</scope>
    <source>
        <strain evidence="9">EP-1</strain>
        <tissue evidence="9">Whole</tissue>
    </source>
</reference>
<dbReference type="PROSITE" id="PS51448">
    <property type="entry name" value="P_TREFOIL_2"/>
    <property type="match status" value="1"/>
</dbReference>
<dbReference type="GO" id="GO:0030246">
    <property type="term" value="F:carbohydrate binding"/>
    <property type="evidence" value="ECO:0007669"/>
    <property type="project" value="InterPro"/>
</dbReference>
<dbReference type="InterPro" id="IPR011013">
    <property type="entry name" value="Gal_mutarotase_sf_dom"/>
</dbReference>
<dbReference type="SUPFAM" id="SSF74650">
    <property type="entry name" value="Galactose mutarotase-like"/>
    <property type="match status" value="1"/>
</dbReference>
<dbReference type="Gene3D" id="2.60.40.1760">
    <property type="entry name" value="glycosyl hydrolase (family 31)"/>
    <property type="match status" value="1"/>
</dbReference>
<evidence type="ECO:0000256" key="5">
    <source>
        <dbReference type="ARBA" id="ARBA00041343"/>
    </source>
</evidence>
<dbReference type="InterPro" id="IPR017853">
    <property type="entry name" value="GH"/>
</dbReference>
<dbReference type="InterPro" id="IPR000322">
    <property type="entry name" value="Glyco_hydro_31_TIM"/>
</dbReference>
<dbReference type="PROSITE" id="PS00129">
    <property type="entry name" value="GLYCOSYL_HYDROL_F31_1"/>
    <property type="match status" value="1"/>
</dbReference>
<accession>A0AAN8XWH6</accession>
<evidence type="ECO:0000256" key="2">
    <source>
        <dbReference type="ARBA" id="ARBA00007806"/>
    </source>
</evidence>
<keyword evidence="3" id="KW-0472">Membrane</keyword>
<dbReference type="GO" id="GO:0005975">
    <property type="term" value="P:carbohydrate metabolic process"/>
    <property type="evidence" value="ECO:0007669"/>
    <property type="project" value="InterPro"/>
</dbReference>
<dbReference type="Pfam" id="PF01055">
    <property type="entry name" value="Glyco_hydro_31_2nd"/>
    <property type="match status" value="1"/>
</dbReference>
<dbReference type="AlphaFoldDB" id="A0AAN8XWH6"/>
<dbReference type="PANTHER" id="PTHR22762">
    <property type="entry name" value="ALPHA-GLUCOSIDASE"/>
    <property type="match status" value="1"/>
</dbReference>
<evidence type="ECO:0000256" key="7">
    <source>
        <dbReference type="RuleBase" id="RU361185"/>
    </source>
</evidence>
<evidence type="ECO:0000313" key="10">
    <source>
        <dbReference type="Proteomes" id="UP001381693"/>
    </source>
</evidence>
<dbReference type="GO" id="GO:0004558">
    <property type="term" value="F:alpha-1,4-glucosidase activity"/>
    <property type="evidence" value="ECO:0007669"/>
    <property type="project" value="TreeGrafter"/>
</dbReference>
<feature type="non-terminal residue" evidence="9">
    <location>
        <position position="1"/>
    </location>
</feature>
<keyword evidence="4" id="KW-0325">Glycoprotein</keyword>
<dbReference type="InterPro" id="IPR000519">
    <property type="entry name" value="P_trefoil_dom"/>
</dbReference>
<evidence type="ECO:0000313" key="9">
    <source>
        <dbReference type="EMBL" id="KAK7085835.1"/>
    </source>
</evidence>
<comment type="similarity">
    <text evidence="2 7">Belongs to the glycosyl hydrolase 31 family.</text>
</comment>
<proteinExistence type="inferred from homology"/>
<keyword evidence="7" id="KW-0378">Hydrolase</keyword>
<dbReference type="Proteomes" id="UP001381693">
    <property type="component" value="Unassembled WGS sequence"/>
</dbReference>
<dbReference type="Pfam" id="PF13802">
    <property type="entry name" value="Gal_mutarotas_2"/>
    <property type="match status" value="1"/>
</dbReference>
<comment type="caution">
    <text evidence="9">The sequence shown here is derived from an EMBL/GenBank/DDBJ whole genome shotgun (WGS) entry which is preliminary data.</text>
</comment>
<feature type="domain" description="P-type" evidence="8">
    <location>
        <begin position="1"/>
        <end position="31"/>
    </location>
</feature>
<evidence type="ECO:0000256" key="6">
    <source>
        <dbReference type="PROSITE-ProRule" id="PRU00779"/>
    </source>
</evidence>
<dbReference type="InterPro" id="IPR030458">
    <property type="entry name" value="Glyco_hydro_31_AS"/>
</dbReference>
<dbReference type="PANTHER" id="PTHR22762:SF133">
    <property type="entry name" value="P-TYPE DOMAIN-CONTAINING PROTEIN"/>
    <property type="match status" value="1"/>
</dbReference>
<name>A0AAN8XWH6_HALRR</name>
<organism evidence="9 10">
    <name type="scientific">Halocaridina rubra</name>
    <name type="common">Hawaiian red shrimp</name>
    <dbReference type="NCBI Taxonomy" id="373956"/>
    <lineage>
        <taxon>Eukaryota</taxon>
        <taxon>Metazoa</taxon>
        <taxon>Ecdysozoa</taxon>
        <taxon>Arthropoda</taxon>
        <taxon>Crustacea</taxon>
        <taxon>Multicrustacea</taxon>
        <taxon>Malacostraca</taxon>
        <taxon>Eumalacostraca</taxon>
        <taxon>Eucarida</taxon>
        <taxon>Decapoda</taxon>
        <taxon>Pleocyemata</taxon>
        <taxon>Caridea</taxon>
        <taxon>Atyoidea</taxon>
        <taxon>Atyidae</taxon>
        <taxon>Halocaridina</taxon>
    </lineage>
</organism>
<sequence length="587" mass="67189">WQPEAVSKRMCEEKGCVWIPEKDGPNCYFPPASKHGYSKETYGPVLRNMGISTSRISLKPTSAKVVVDLLEKLEVQVLTYTDEIFRIRIKDPGRDRYEVPVELNLPEANGLIEPSYNVTLFDDNDNFAINVTRVSSGISVFDTSIGGFTFADQFLQIATKLPTSNLYGLGENTHMSLKHDLNYATWPMFARDQPPGAVGQNLYGVHPMYMVVERDGSSHAVLWLNSNAMEAETMPTPGLTLRSIGGIMDLLFFMGPNPEEVIQQYTQVIGRPFLPPYWSLGFQLCRYGYNNLDNLKGAVSRTRRHGIPLDVQYADIDHFDRRLDFTYDNDTFGGLPEYITELKEDGIHFIIILDPAINAELDYDEYPVHERAMYEDVYIKWPQEQVPSENFGADDVMLGYVWPDNRTAFPDFFKNTTKEWWEDEILRHYENLEFDGLWIDMNEPANFGTNEEKPWNWPEGWEPWSLKCPNSTYDDPPYVTAAATVWGMGKRLSDKTLCMSGLQGENSEYRHYDVHNLYGWSETEPTLRALQRATGKRGIVVTRSTFPSSGRWAGHWLGDNTAAWEHMHQSIIGTVVCFTYGFKLPRI</sequence>
<keyword evidence="10" id="KW-1185">Reference proteome</keyword>
<comment type="subcellular location">
    <subcellularLocation>
        <location evidence="1">Membrane</location>
    </subcellularLocation>
</comment>
<gene>
    <name evidence="9" type="ORF">SK128_017032</name>
</gene>
<dbReference type="CDD" id="cd14752">
    <property type="entry name" value="GH31_N"/>
    <property type="match status" value="1"/>
</dbReference>
<comment type="caution">
    <text evidence="6">Lacks conserved residue(s) required for the propagation of feature annotation.</text>
</comment>
<dbReference type="EMBL" id="JAXCGZ010000543">
    <property type="protein sequence ID" value="KAK7085835.1"/>
    <property type="molecule type" value="Genomic_DNA"/>
</dbReference>
<evidence type="ECO:0000256" key="3">
    <source>
        <dbReference type="ARBA" id="ARBA00023136"/>
    </source>
</evidence>
<dbReference type="InterPro" id="IPR025887">
    <property type="entry name" value="Glyco_hydro_31_N_dom"/>
</dbReference>
<dbReference type="SUPFAM" id="SSF51445">
    <property type="entry name" value="(Trans)glycosidases"/>
    <property type="match status" value="1"/>
</dbReference>
<protein>
    <recommendedName>
        <fullName evidence="5">Maltase</fullName>
    </recommendedName>
</protein>
<keyword evidence="7" id="KW-0326">Glycosidase</keyword>
<dbReference type="GO" id="GO:0016020">
    <property type="term" value="C:membrane"/>
    <property type="evidence" value="ECO:0007669"/>
    <property type="project" value="UniProtKB-SubCell"/>
</dbReference>
<evidence type="ECO:0000259" key="8">
    <source>
        <dbReference type="PROSITE" id="PS51448"/>
    </source>
</evidence>
<dbReference type="Gene3D" id="3.20.20.80">
    <property type="entry name" value="Glycosidases"/>
    <property type="match status" value="1"/>
</dbReference>
<evidence type="ECO:0000256" key="4">
    <source>
        <dbReference type="ARBA" id="ARBA00023180"/>
    </source>
</evidence>
<evidence type="ECO:0000256" key="1">
    <source>
        <dbReference type="ARBA" id="ARBA00004370"/>
    </source>
</evidence>